<reference evidence="1 2" key="1">
    <citation type="journal article" date="2022" name="bioRxiv">
        <title>The genome of the oomycete Peronosclerospora sorghi, a cosmopolitan pathogen of maize and sorghum, is inflated with dispersed pseudogenes.</title>
        <authorList>
            <person name="Fletcher K."/>
            <person name="Martin F."/>
            <person name="Isakeit T."/>
            <person name="Cavanaugh K."/>
            <person name="Magill C."/>
            <person name="Michelmore R."/>
        </authorList>
    </citation>
    <scope>NUCLEOTIDE SEQUENCE [LARGE SCALE GENOMIC DNA]</scope>
    <source>
        <strain evidence="1">P6</strain>
    </source>
</reference>
<protein>
    <submittedName>
        <fullName evidence="1">Uncharacterized protein</fullName>
    </submittedName>
</protein>
<sequence>MNMTPRLPCRSVSDGIRGATAGTSQAKSMGTSTGYDGKVAPSEWDTIVALASTATHDSEQAVYAAL</sequence>
<dbReference type="Proteomes" id="UP001163321">
    <property type="component" value="Chromosome 12"/>
</dbReference>
<dbReference type="EMBL" id="CM047591">
    <property type="protein sequence ID" value="KAI9918265.1"/>
    <property type="molecule type" value="Genomic_DNA"/>
</dbReference>
<organism evidence="1 2">
    <name type="scientific">Peronosclerospora sorghi</name>
    <dbReference type="NCBI Taxonomy" id="230839"/>
    <lineage>
        <taxon>Eukaryota</taxon>
        <taxon>Sar</taxon>
        <taxon>Stramenopiles</taxon>
        <taxon>Oomycota</taxon>
        <taxon>Peronosporomycetes</taxon>
        <taxon>Peronosporales</taxon>
        <taxon>Peronosporaceae</taxon>
        <taxon>Peronosclerospora</taxon>
    </lineage>
</organism>
<keyword evidence="2" id="KW-1185">Reference proteome</keyword>
<comment type="caution">
    <text evidence="1">The sequence shown here is derived from an EMBL/GenBank/DDBJ whole genome shotgun (WGS) entry which is preliminary data.</text>
</comment>
<gene>
    <name evidence="1" type="ORF">PsorP6_011519</name>
</gene>
<proteinExistence type="predicted"/>
<evidence type="ECO:0000313" key="1">
    <source>
        <dbReference type="EMBL" id="KAI9918265.1"/>
    </source>
</evidence>
<accession>A0ACC0WHD5</accession>
<evidence type="ECO:0000313" key="2">
    <source>
        <dbReference type="Proteomes" id="UP001163321"/>
    </source>
</evidence>
<name>A0ACC0WHD5_9STRA</name>